<accession>A0A317C7R1</accession>
<dbReference type="InterPro" id="IPR041443">
    <property type="entry name" value="Exop_C"/>
</dbReference>
<dbReference type="Pfam" id="PF01915">
    <property type="entry name" value="Glyco_hydro_3_C"/>
    <property type="match status" value="1"/>
</dbReference>
<dbReference type="Pfam" id="PF00933">
    <property type="entry name" value="Glyco_hydro_3"/>
    <property type="match status" value="1"/>
</dbReference>
<dbReference type="InterPro" id="IPR036962">
    <property type="entry name" value="Glyco_hydro_3_N_sf"/>
</dbReference>
<evidence type="ECO:0000313" key="5">
    <source>
        <dbReference type="EMBL" id="PWQ94369.1"/>
    </source>
</evidence>
<organism evidence="5 6">
    <name type="scientific">Leucothrix pacifica</name>
    <dbReference type="NCBI Taxonomy" id="1247513"/>
    <lineage>
        <taxon>Bacteria</taxon>
        <taxon>Pseudomonadati</taxon>
        <taxon>Pseudomonadota</taxon>
        <taxon>Gammaproteobacteria</taxon>
        <taxon>Thiotrichales</taxon>
        <taxon>Thiotrichaceae</taxon>
        <taxon>Leucothrix</taxon>
    </lineage>
</organism>
<dbReference type="SUPFAM" id="SSF52279">
    <property type="entry name" value="Beta-D-glucan exohydrolase, C-terminal domain"/>
    <property type="match status" value="1"/>
</dbReference>
<evidence type="ECO:0000259" key="3">
    <source>
        <dbReference type="Pfam" id="PF01915"/>
    </source>
</evidence>
<feature type="domain" description="Glycoside hydrolase family 3 C-terminal" evidence="3">
    <location>
        <begin position="438"/>
        <end position="666"/>
    </location>
</feature>
<feature type="domain" description="Glycoside hydrolase family 3 N-terminal" evidence="2">
    <location>
        <begin position="59"/>
        <end position="397"/>
    </location>
</feature>
<proteinExistence type="predicted"/>
<dbReference type="OrthoDB" id="9781691at2"/>
<dbReference type="InterPro" id="IPR008979">
    <property type="entry name" value="Galactose-bd-like_sf"/>
</dbReference>
<evidence type="ECO:0000313" key="6">
    <source>
        <dbReference type="Proteomes" id="UP000245539"/>
    </source>
</evidence>
<sequence>MTLAACSIPKRSDTNNAADTKNAVGDKLEYFADWPSIKSKIPQDDKTEQAIRDIVNLMTLEEKVGQMIQPNLTQVTPAEAKQYKLGSLLNGGGAWPNKNKRSSAKDWVAEADKYWLALDDAYKGQSFRIPFMWATDAVHGHNNVFGATVFPHNIGLGAANDPKLIYRIGQATAKEVAATGLDWTFAPTVAAPRSYRWGRVYEGYSEDPEIIFNYAGKMVEGLQGDSAGLKTDKQVISTVKHWVGDGGTKYGKDRGATYATEEQLINLHATGYFSGLKAGAQVVMSSFNSWHNDLNYAPVDGKKYNKKIHGSKYLITDVLKEKMGFDGIVVTDWNGQSEISGCSAANCPAAVNAGNDVIMVTANKDWKAFYKNVIDQVNTGVIPMDRIDDAVTRILRVKKRAGLWEKPKPSLRSLAAKQNVLGAPEHRKLAREAVRKSLVLLKHQDNVLPLKATQKIYLAGSAADSLEKQTGGWTLTWQGKDNSIDDFPGASTMKSALTKQIGAEHIITDISKADSDTVALIAIGEEPYAEFTGDIKDHQTLGFADLKTAYAKDLKAIRDAKALGMKVVTVFFSGRPMYINEEINLSDAVIAAWLPGTEAGGITDVLYRVNNHDFTGRLAYSWPNTKCSTAINRQPNNIPNYVTPRFEQSIDGEHKPLFPYGYGLSYGAINQNQDLNSLILDDRNYGCRQKSTAAAELPLEVFGKASGGEFQLRISGAKNNWQAIPVPAEANPVDQGEVSVTPINYKGQYDAASVKFAGGKGAQVYVQYENEKGQDNLAYLKADATLQFDIRMIEQPDQPLQLAQHCVYPCRAGFEINKHLPKVSQSWKTIKLPLKCFAANGMNFAAMNTPLLFFTKGKAAFDLGNIRLVPRRVDAAKEALSCSVLGGK</sequence>
<gene>
    <name evidence="5" type="ORF">DKW60_17130</name>
</gene>
<dbReference type="EMBL" id="QGKM01000056">
    <property type="protein sequence ID" value="PWQ94369.1"/>
    <property type="molecule type" value="Genomic_DNA"/>
</dbReference>
<dbReference type="SUPFAM" id="SSF49785">
    <property type="entry name" value="Galactose-binding domain-like"/>
    <property type="match status" value="1"/>
</dbReference>
<dbReference type="PANTHER" id="PTHR30620">
    <property type="entry name" value="PERIPLASMIC BETA-GLUCOSIDASE-RELATED"/>
    <property type="match status" value="1"/>
</dbReference>
<dbReference type="Pfam" id="PF18559">
    <property type="entry name" value="Exop_C"/>
    <property type="match status" value="1"/>
</dbReference>
<evidence type="ECO:0000259" key="4">
    <source>
        <dbReference type="Pfam" id="PF18559"/>
    </source>
</evidence>
<protein>
    <submittedName>
        <fullName evidence="5">1,4-beta-D-glucan glucohydrolase</fullName>
    </submittedName>
</protein>
<dbReference type="Proteomes" id="UP000245539">
    <property type="component" value="Unassembled WGS sequence"/>
</dbReference>
<reference evidence="5 6" key="1">
    <citation type="submission" date="2018-05" db="EMBL/GenBank/DDBJ databases">
        <title>Leucothrix arctica sp. nov., isolated from Arctic seawater.</title>
        <authorList>
            <person name="Choi A."/>
            <person name="Baek K."/>
        </authorList>
    </citation>
    <scope>NUCLEOTIDE SEQUENCE [LARGE SCALE GENOMIC DNA]</scope>
    <source>
        <strain evidence="5 6">JCM 18388</strain>
    </source>
</reference>
<dbReference type="Gene3D" id="2.60.120.430">
    <property type="entry name" value="Galactose-binding lectin"/>
    <property type="match status" value="1"/>
</dbReference>
<evidence type="ECO:0000256" key="1">
    <source>
        <dbReference type="ARBA" id="ARBA00022801"/>
    </source>
</evidence>
<dbReference type="InterPro" id="IPR036881">
    <property type="entry name" value="Glyco_hydro_3_C_sf"/>
</dbReference>
<keyword evidence="6" id="KW-1185">Reference proteome</keyword>
<dbReference type="PRINTS" id="PR00133">
    <property type="entry name" value="GLHYDRLASE3"/>
</dbReference>
<dbReference type="InterPro" id="IPR002772">
    <property type="entry name" value="Glyco_hydro_3_C"/>
</dbReference>
<name>A0A317C7R1_9GAMM</name>
<dbReference type="Gene3D" id="3.40.50.1700">
    <property type="entry name" value="Glycoside hydrolase family 3 C-terminal domain"/>
    <property type="match status" value="1"/>
</dbReference>
<dbReference type="InterPro" id="IPR001764">
    <property type="entry name" value="Glyco_hydro_3_N"/>
</dbReference>
<keyword evidence="1 5" id="KW-0378">Hydrolase</keyword>
<dbReference type="AlphaFoldDB" id="A0A317C7R1"/>
<evidence type="ECO:0000259" key="2">
    <source>
        <dbReference type="Pfam" id="PF00933"/>
    </source>
</evidence>
<dbReference type="InterPro" id="IPR051915">
    <property type="entry name" value="Cellulose_Degrad_GH3"/>
</dbReference>
<dbReference type="InterPro" id="IPR017853">
    <property type="entry name" value="GH"/>
</dbReference>
<feature type="domain" description="ExoP galactose-binding-like" evidence="4">
    <location>
        <begin position="729"/>
        <end position="868"/>
    </location>
</feature>
<dbReference type="GO" id="GO:0008422">
    <property type="term" value="F:beta-glucosidase activity"/>
    <property type="evidence" value="ECO:0007669"/>
    <property type="project" value="TreeGrafter"/>
</dbReference>
<dbReference type="PANTHER" id="PTHR30620:SF77">
    <property type="entry name" value="LYSOSOMAL BETA GLUCOSIDASE-LIKE"/>
    <property type="match status" value="1"/>
</dbReference>
<dbReference type="SUPFAM" id="SSF51445">
    <property type="entry name" value="(Trans)glycosidases"/>
    <property type="match status" value="1"/>
</dbReference>
<dbReference type="Gene3D" id="3.20.20.300">
    <property type="entry name" value="Glycoside hydrolase, family 3, N-terminal domain"/>
    <property type="match status" value="1"/>
</dbReference>
<dbReference type="GO" id="GO:0009251">
    <property type="term" value="P:glucan catabolic process"/>
    <property type="evidence" value="ECO:0007669"/>
    <property type="project" value="TreeGrafter"/>
</dbReference>
<comment type="caution">
    <text evidence="5">The sequence shown here is derived from an EMBL/GenBank/DDBJ whole genome shotgun (WGS) entry which is preliminary data.</text>
</comment>